<dbReference type="Proteomes" id="UP001353858">
    <property type="component" value="Unassembled WGS sequence"/>
</dbReference>
<evidence type="ECO:0000256" key="6">
    <source>
        <dbReference type="ARBA" id="ARBA00022801"/>
    </source>
</evidence>
<keyword evidence="7" id="KW-0539">Nucleus</keyword>
<dbReference type="PANTHER" id="PTHR22930:SF258">
    <property type="entry name" value="PROTEIN ALP1-LIKE ISOFORM X1"/>
    <property type="match status" value="1"/>
</dbReference>
<accession>A0AAN7QE93</accession>
<dbReference type="Pfam" id="PF13359">
    <property type="entry name" value="DDE_Tnp_4"/>
    <property type="match status" value="1"/>
</dbReference>
<evidence type="ECO:0000256" key="5">
    <source>
        <dbReference type="ARBA" id="ARBA00022723"/>
    </source>
</evidence>
<evidence type="ECO:0000256" key="3">
    <source>
        <dbReference type="ARBA" id="ARBA00006958"/>
    </source>
</evidence>
<comment type="subcellular location">
    <subcellularLocation>
        <location evidence="2">Nucleus</location>
    </subcellularLocation>
</comment>
<evidence type="ECO:0000313" key="9">
    <source>
        <dbReference type="EMBL" id="KAK4875463.1"/>
    </source>
</evidence>
<dbReference type="InterPro" id="IPR045249">
    <property type="entry name" value="HARBI1-like"/>
</dbReference>
<evidence type="ECO:0000256" key="2">
    <source>
        <dbReference type="ARBA" id="ARBA00004123"/>
    </source>
</evidence>
<sequence length="272" mass="30865">MPKNEAEWKAVAEDYHNRWNFPNCVGAMDGKHISLQAPINSGSEFFTYKGFFSIVLFAVVDANYNFIYVNVGCQGRISDGGVFSSTTFNKLLEDNTMHLPEENQLPNSELKSPYVFVGDDAFPLSKNIMKPYTGNHTKGSSERVFNYRLSRARRISENVFGLISNVFRIFRKPLLLEPQTACKVTLAGCYLHNFLRKSASKSIYNPPGTFDSDCSDSRDVIPGAWRDDNHPGLADLPRIPRRSALHAQQVRNTLKDYFMTPEGEVPWQYEIC</sequence>
<evidence type="ECO:0000259" key="8">
    <source>
        <dbReference type="Pfam" id="PF13359"/>
    </source>
</evidence>
<gene>
    <name evidence="9" type="ORF">RN001_011885</name>
</gene>
<evidence type="ECO:0000256" key="1">
    <source>
        <dbReference type="ARBA" id="ARBA00001968"/>
    </source>
</evidence>
<protein>
    <recommendedName>
        <fullName evidence="8">DDE Tnp4 domain-containing protein</fullName>
    </recommendedName>
</protein>
<comment type="caution">
    <text evidence="9">The sequence shown here is derived from an EMBL/GenBank/DDBJ whole genome shotgun (WGS) entry which is preliminary data.</text>
</comment>
<evidence type="ECO:0000313" key="10">
    <source>
        <dbReference type="Proteomes" id="UP001353858"/>
    </source>
</evidence>
<dbReference type="GO" id="GO:0005634">
    <property type="term" value="C:nucleus"/>
    <property type="evidence" value="ECO:0007669"/>
    <property type="project" value="UniProtKB-SubCell"/>
</dbReference>
<dbReference type="InterPro" id="IPR027806">
    <property type="entry name" value="HARBI1_dom"/>
</dbReference>
<comment type="cofactor">
    <cofactor evidence="1">
        <name>a divalent metal cation</name>
        <dbReference type="ChEBI" id="CHEBI:60240"/>
    </cofactor>
</comment>
<feature type="domain" description="DDE Tnp4" evidence="8">
    <location>
        <begin position="28"/>
        <end position="193"/>
    </location>
</feature>
<comment type="similarity">
    <text evidence="3">Belongs to the HARBI1 family.</text>
</comment>
<dbReference type="GO" id="GO:0046872">
    <property type="term" value="F:metal ion binding"/>
    <property type="evidence" value="ECO:0007669"/>
    <property type="project" value="UniProtKB-KW"/>
</dbReference>
<name>A0AAN7QE93_9COLE</name>
<evidence type="ECO:0000256" key="4">
    <source>
        <dbReference type="ARBA" id="ARBA00022722"/>
    </source>
</evidence>
<dbReference type="GO" id="GO:0004518">
    <property type="term" value="F:nuclease activity"/>
    <property type="evidence" value="ECO:0007669"/>
    <property type="project" value="UniProtKB-KW"/>
</dbReference>
<dbReference type="EMBL" id="JARPUR010000005">
    <property type="protein sequence ID" value="KAK4875463.1"/>
    <property type="molecule type" value="Genomic_DNA"/>
</dbReference>
<keyword evidence="6" id="KW-0378">Hydrolase</keyword>
<dbReference type="AlphaFoldDB" id="A0AAN7QE93"/>
<organism evidence="9 10">
    <name type="scientific">Aquatica leii</name>
    <dbReference type="NCBI Taxonomy" id="1421715"/>
    <lineage>
        <taxon>Eukaryota</taxon>
        <taxon>Metazoa</taxon>
        <taxon>Ecdysozoa</taxon>
        <taxon>Arthropoda</taxon>
        <taxon>Hexapoda</taxon>
        <taxon>Insecta</taxon>
        <taxon>Pterygota</taxon>
        <taxon>Neoptera</taxon>
        <taxon>Endopterygota</taxon>
        <taxon>Coleoptera</taxon>
        <taxon>Polyphaga</taxon>
        <taxon>Elateriformia</taxon>
        <taxon>Elateroidea</taxon>
        <taxon>Lampyridae</taxon>
        <taxon>Luciolinae</taxon>
        <taxon>Aquatica</taxon>
    </lineage>
</organism>
<dbReference type="PANTHER" id="PTHR22930">
    <property type="match status" value="1"/>
</dbReference>
<keyword evidence="5" id="KW-0479">Metal-binding</keyword>
<reference evidence="10" key="1">
    <citation type="submission" date="2023-01" db="EMBL/GenBank/DDBJ databases">
        <title>Key to firefly adult light organ development and bioluminescence: homeobox transcription factors regulate luciferase expression and transportation to peroxisome.</title>
        <authorList>
            <person name="Fu X."/>
        </authorList>
    </citation>
    <scope>NUCLEOTIDE SEQUENCE [LARGE SCALE GENOMIC DNA]</scope>
</reference>
<dbReference type="GO" id="GO:0016787">
    <property type="term" value="F:hydrolase activity"/>
    <property type="evidence" value="ECO:0007669"/>
    <property type="project" value="UniProtKB-KW"/>
</dbReference>
<evidence type="ECO:0000256" key="7">
    <source>
        <dbReference type="ARBA" id="ARBA00023242"/>
    </source>
</evidence>
<proteinExistence type="inferred from homology"/>
<keyword evidence="4" id="KW-0540">Nuclease</keyword>
<keyword evidence="10" id="KW-1185">Reference proteome</keyword>